<organism evidence="6 7">
    <name type="scientific">Pedobacter quisquiliarum</name>
    <dbReference type="NCBI Taxonomy" id="1834438"/>
    <lineage>
        <taxon>Bacteria</taxon>
        <taxon>Pseudomonadati</taxon>
        <taxon>Bacteroidota</taxon>
        <taxon>Sphingobacteriia</taxon>
        <taxon>Sphingobacteriales</taxon>
        <taxon>Sphingobacteriaceae</taxon>
        <taxon>Pedobacter</taxon>
    </lineage>
</organism>
<comment type="caution">
    <text evidence="6">The sequence shown here is derived from an EMBL/GenBank/DDBJ whole genome shotgun (WGS) entry which is preliminary data.</text>
</comment>
<gene>
    <name evidence="6" type="ORF">GCM10011387_09270</name>
</gene>
<feature type="chain" id="PRO_5037093096" description="Alkaline phosphatase" evidence="5">
    <location>
        <begin position="42"/>
        <end position="630"/>
    </location>
</feature>
<dbReference type="Gene3D" id="3.20.20.190">
    <property type="entry name" value="Phosphatidylinositol (PI) phosphodiesterase"/>
    <property type="match status" value="1"/>
</dbReference>
<feature type="binding site" evidence="3">
    <location>
        <position position="530"/>
    </location>
    <ligand>
        <name>Zn(2+)</name>
        <dbReference type="ChEBI" id="CHEBI:29105"/>
        <label>2</label>
    </ligand>
</feature>
<evidence type="ECO:0000256" key="2">
    <source>
        <dbReference type="PIRSR" id="PIRSR601952-1"/>
    </source>
</evidence>
<evidence type="ECO:0000256" key="5">
    <source>
        <dbReference type="SAM" id="SignalP"/>
    </source>
</evidence>
<reference evidence="6" key="2">
    <citation type="submission" date="2020-09" db="EMBL/GenBank/DDBJ databases">
        <authorList>
            <person name="Sun Q."/>
            <person name="Zhou Y."/>
        </authorList>
    </citation>
    <scope>NUCLEOTIDE SEQUENCE</scope>
    <source>
        <strain evidence="6">CGMCC 1.15343</strain>
    </source>
</reference>
<evidence type="ECO:0000256" key="4">
    <source>
        <dbReference type="RuleBase" id="RU003946"/>
    </source>
</evidence>
<dbReference type="CDD" id="cd08577">
    <property type="entry name" value="PI-PLCc_GDPD_SF_unchar3"/>
    <property type="match status" value="1"/>
</dbReference>
<dbReference type="InterPro" id="IPR001952">
    <property type="entry name" value="Alkaline_phosphatase"/>
</dbReference>
<evidence type="ECO:0000256" key="1">
    <source>
        <dbReference type="ARBA" id="ARBA00022553"/>
    </source>
</evidence>
<name>A0A916U227_9SPHI</name>
<proteinExistence type="inferred from homology"/>
<keyword evidence="3" id="KW-0862">Zinc</keyword>
<keyword evidence="1" id="KW-0597">Phosphoprotein</keyword>
<feature type="binding site" evidence="3">
    <location>
        <position position="568"/>
    </location>
    <ligand>
        <name>Zn(2+)</name>
        <dbReference type="ChEBI" id="CHEBI:29105"/>
        <label>2</label>
    </ligand>
</feature>
<dbReference type="EMBL" id="BMIL01000002">
    <property type="protein sequence ID" value="GGC57771.1"/>
    <property type="molecule type" value="Genomic_DNA"/>
</dbReference>
<dbReference type="SMART" id="SM00098">
    <property type="entry name" value="alkPPc"/>
    <property type="match status" value="1"/>
</dbReference>
<dbReference type="Gene3D" id="3.40.720.10">
    <property type="entry name" value="Alkaline Phosphatase, subunit A"/>
    <property type="match status" value="1"/>
</dbReference>
<feature type="binding site" evidence="3">
    <location>
        <position position="411"/>
    </location>
    <ligand>
        <name>Mg(2+)</name>
        <dbReference type="ChEBI" id="CHEBI:18420"/>
    </ligand>
</feature>
<dbReference type="Pfam" id="PF13653">
    <property type="entry name" value="GDPD_2"/>
    <property type="match status" value="1"/>
</dbReference>
<dbReference type="GO" id="GO:0006629">
    <property type="term" value="P:lipid metabolic process"/>
    <property type="evidence" value="ECO:0007669"/>
    <property type="project" value="InterPro"/>
</dbReference>
<comment type="similarity">
    <text evidence="4">Belongs to the alkaline phosphatase family.</text>
</comment>
<dbReference type="InterPro" id="IPR039559">
    <property type="entry name" value="AIM6_PI-PLC-like_dom"/>
</dbReference>
<evidence type="ECO:0000313" key="7">
    <source>
        <dbReference type="Proteomes" id="UP000651668"/>
    </source>
</evidence>
<protein>
    <recommendedName>
        <fullName evidence="8">Alkaline phosphatase</fullName>
    </recommendedName>
</protein>
<keyword evidence="7" id="KW-1185">Reference proteome</keyword>
<dbReference type="PANTHER" id="PTHR11596:SF5">
    <property type="entry name" value="ALKALINE PHOSPHATASE"/>
    <property type="match status" value="1"/>
</dbReference>
<keyword evidence="5" id="KW-0732">Signal</keyword>
<dbReference type="GO" id="GO:0004035">
    <property type="term" value="F:alkaline phosphatase activity"/>
    <property type="evidence" value="ECO:0007669"/>
    <property type="project" value="TreeGrafter"/>
</dbReference>
<feature type="active site" description="Phosphoserine intermediate" evidence="2">
    <location>
        <position position="358"/>
    </location>
</feature>
<feature type="signal peptide" evidence="5">
    <location>
        <begin position="1"/>
        <end position="41"/>
    </location>
</feature>
<dbReference type="Proteomes" id="UP000651668">
    <property type="component" value="Unassembled WGS sequence"/>
</dbReference>
<dbReference type="CDD" id="cd16012">
    <property type="entry name" value="ALP"/>
    <property type="match status" value="1"/>
</dbReference>
<feature type="binding site" evidence="3">
    <location>
        <position position="526"/>
    </location>
    <ligand>
        <name>Zn(2+)</name>
        <dbReference type="ChEBI" id="CHEBI:29105"/>
        <label>2</label>
    </ligand>
</feature>
<dbReference type="Pfam" id="PF00245">
    <property type="entry name" value="Alk_phosphatase"/>
    <property type="match status" value="2"/>
</dbReference>
<dbReference type="SUPFAM" id="SSF51695">
    <property type="entry name" value="PLC-like phosphodiesterases"/>
    <property type="match status" value="1"/>
</dbReference>
<evidence type="ECO:0000256" key="3">
    <source>
        <dbReference type="PIRSR" id="PIRSR601952-2"/>
    </source>
</evidence>
<dbReference type="PRINTS" id="PR00113">
    <property type="entry name" value="ALKPHPHTASE"/>
</dbReference>
<dbReference type="GO" id="GO:0046872">
    <property type="term" value="F:metal ion binding"/>
    <property type="evidence" value="ECO:0007669"/>
    <property type="project" value="UniProtKB-KW"/>
</dbReference>
<dbReference type="GO" id="GO:0008081">
    <property type="term" value="F:phosphoric diester hydrolase activity"/>
    <property type="evidence" value="ECO:0007669"/>
    <property type="project" value="InterPro"/>
</dbReference>
<dbReference type="PANTHER" id="PTHR11596">
    <property type="entry name" value="ALKALINE PHOSPHATASE"/>
    <property type="match status" value="1"/>
</dbReference>
<dbReference type="InterPro" id="IPR017850">
    <property type="entry name" value="Alkaline_phosphatase_core_sf"/>
</dbReference>
<feature type="binding site" evidence="3">
    <location>
        <position position="317"/>
    </location>
    <ligand>
        <name>Mg(2+)</name>
        <dbReference type="ChEBI" id="CHEBI:18420"/>
    </ligand>
</feature>
<keyword evidence="3" id="KW-0460">Magnesium</keyword>
<dbReference type="InterPro" id="IPR017946">
    <property type="entry name" value="PLC-like_Pdiesterase_TIM-brl"/>
</dbReference>
<keyword evidence="3" id="KW-0479">Metal-binding</keyword>
<sequence>MFGSSLKNTLYKNPFMNITNNRLSSIMLSLLFSSASIPLFAQQYDVGRNAHSHNDYLQPQPFYTAHSNGFASMEIDVFQRGTALYVAHAEEEIDPKRTIESLYIEPLIREMKLNGNNKAYKNGNRLQFMIDLKTSGTPALKLLEAKLKPVRHLFDVRNNPDAVKLVITGDAPAAANFKDFDEIFFFDGKRSTPYTADELSRVAFFSANFQDFSKWNGLGRMTAPDSLRAKNFVDSVHQVGKPIRFWGNPDTKTCWQAFIKMGVEYLNTDAPAEMAEFLNKYPDNTYTAKGRHEVYQPTFKTDNGRGKPKNVILLISDGSGFSSFWVAATANGGLLNATMIKHVGFSNTAAANDYTTDSAAGATAMATGEKTNNRYIGMDANGKAIPNLPEKLAEMGVRSGIVSNDRVTGATPSSFYAHQTERDQSDSIAQDLSRSPLSLIIGGNNDVFNANADAILNKVKASGIEVHKGLTALPAGGKNKRVLCFDNDRPAENFRLIEEAFDKSVRFLSADNKKGFFLMVEGAKIDHGGHSNKLNISIDEYLSFDRVIGKALEFADKDGETLVIITSDHETGGLIVLDGNYKAGTVMATYTTGDHTGLPVPLLSYGPGANQFTGFLQNTDIPKKVLELLK</sequence>
<dbReference type="SUPFAM" id="SSF53649">
    <property type="entry name" value="Alkaline phosphatase-like"/>
    <property type="match status" value="1"/>
</dbReference>
<feature type="binding site" evidence="3">
    <location>
        <position position="569"/>
    </location>
    <ligand>
        <name>Zn(2+)</name>
        <dbReference type="ChEBI" id="CHEBI:29105"/>
        <label>2</label>
    </ligand>
</feature>
<feature type="binding site" evidence="3">
    <location>
        <position position="317"/>
    </location>
    <ligand>
        <name>Zn(2+)</name>
        <dbReference type="ChEBI" id="CHEBI:29105"/>
        <label>2</label>
    </ligand>
</feature>
<reference evidence="6" key="1">
    <citation type="journal article" date="2014" name="Int. J. Syst. Evol. Microbiol.">
        <title>Complete genome sequence of Corynebacterium casei LMG S-19264T (=DSM 44701T), isolated from a smear-ripened cheese.</title>
        <authorList>
            <consortium name="US DOE Joint Genome Institute (JGI-PGF)"/>
            <person name="Walter F."/>
            <person name="Albersmeier A."/>
            <person name="Kalinowski J."/>
            <person name="Ruckert C."/>
        </authorList>
    </citation>
    <scope>NUCLEOTIDE SEQUENCE</scope>
    <source>
        <strain evidence="6">CGMCC 1.15343</strain>
    </source>
</reference>
<comment type="cofactor">
    <cofactor evidence="3">
        <name>Mg(2+)</name>
        <dbReference type="ChEBI" id="CHEBI:18420"/>
    </cofactor>
    <text evidence="3">Binds 1 Mg(2+) ion.</text>
</comment>
<evidence type="ECO:0008006" key="8">
    <source>
        <dbReference type="Google" id="ProtNLM"/>
    </source>
</evidence>
<evidence type="ECO:0000313" key="6">
    <source>
        <dbReference type="EMBL" id="GGC57771.1"/>
    </source>
</evidence>
<feature type="binding site" evidence="3">
    <location>
        <position position="521"/>
    </location>
    <ligand>
        <name>Mg(2+)</name>
        <dbReference type="ChEBI" id="CHEBI:18420"/>
    </ligand>
</feature>
<accession>A0A916U227</accession>
<comment type="cofactor">
    <cofactor evidence="3">
        <name>Zn(2+)</name>
        <dbReference type="ChEBI" id="CHEBI:29105"/>
    </cofactor>
    <text evidence="3">Binds 2 Zn(2+) ions.</text>
</comment>
<dbReference type="AlphaFoldDB" id="A0A916U227"/>